<accession>A0A317EMS6</accession>
<feature type="transmembrane region" description="Helical" evidence="6">
    <location>
        <begin position="21"/>
        <end position="42"/>
    </location>
</feature>
<protein>
    <submittedName>
        <fullName evidence="7">Uncharacterized protein</fullName>
    </submittedName>
</protein>
<dbReference type="Pfam" id="PF01943">
    <property type="entry name" value="Polysacc_synt"/>
    <property type="match status" value="1"/>
</dbReference>
<name>A0A317EMS6_9SPHI</name>
<keyword evidence="4 6" id="KW-1133">Transmembrane helix</keyword>
<dbReference type="PANTHER" id="PTHR30250:SF11">
    <property type="entry name" value="O-ANTIGEN TRANSPORTER-RELATED"/>
    <property type="match status" value="1"/>
</dbReference>
<dbReference type="RefSeq" id="WP_109925929.1">
    <property type="nucleotide sequence ID" value="NZ_QGNZ01000002.1"/>
</dbReference>
<feature type="transmembrane region" description="Helical" evidence="6">
    <location>
        <begin position="305"/>
        <end position="330"/>
    </location>
</feature>
<evidence type="ECO:0000256" key="4">
    <source>
        <dbReference type="ARBA" id="ARBA00022989"/>
    </source>
</evidence>
<evidence type="ECO:0000256" key="1">
    <source>
        <dbReference type="ARBA" id="ARBA00004651"/>
    </source>
</evidence>
<feature type="transmembrane region" description="Helical" evidence="6">
    <location>
        <begin position="186"/>
        <end position="209"/>
    </location>
</feature>
<evidence type="ECO:0000313" key="8">
    <source>
        <dbReference type="Proteomes" id="UP000245379"/>
    </source>
</evidence>
<keyword evidence="8" id="KW-1185">Reference proteome</keyword>
<dbReference type="GO" id="GO:0005886">
    <property type="term" value="C:plasma membrane"/>
    <property type="evidence" value="ECO:0007669"/>
    <property type="project" value="UniProtKB-SubCell"/>
</dbReference>
<feature type="transmembrane region" description="Helical" evidence="6">
    <location>
        <begin position="262"/>
        <end position="284"/>
    </location>
</feature>
<dbReference type="OrthoDB" id="1495589at2"/>
<organism evidence="7 8">
    <name type="scientific">Pedobacter yonginense</name>
    <dbReference type="NCBI Taxonomy" id="651869"/>
    <lineage>
        <taxon>Bacteria</taxon>
        <taxon>Pseudomonadati</taxon>
        <taxon>Bacteroidota</taxon>
        <taxon>Sphingobacteriia</taxon>
        <taxon>Sphingobacteriales</taxon>
        <taxon>Sphingobacteriaceae</taxon>
        <taxon>Pedobacter</taxon>
    </lineage>
</organism>
<feature type="transmembrane region" description="Helical" evidence="6">
    <location>
        <begin position="453"/>
        <end position="472"/>
    </location>
</feature>
<dbReference type="PANTHER" id="PTHR30250">
    <property type="entry name" value="PST FAMILY PREDICTED COLANIC ACID TRANSPORTER"/>
    <property type="match status" value="1"/>
</dbReference>
<feature type="transmembrane region" description="Helical" evidence="6">
    <location>
        <begin position="396"/>
        <end position="416"/>
    </location>
</feature>
<dbReference type="EMBL" id="QGNZ01000002">
    <property type="protein sequence ID" value="PWS28170.1"/>
    <property type="molecule type" value="Genomic_DNA"/>
</dbReference>
<evidence type="ECO:0000256" key="3">
    <source>
        <dbReference type="ARBA" id="ARBA00022692"/>
    </source>
</evidence>
<feature type="transmembrane region" description="Helical" evidence="6">
    <location>
        <begin position="369"/>
        <end position="390"/>
    </location>
</feature>
<feature type="transmembrane region" description="Helical" evidence="6">
    <location>
        <begin position="92"/>
        <end position="115"/>
    </location>
</feature>
<reference evidence="7 8" key="1">
    <citation type="submission" date="2018-05" db="EMBL/GenBank/DDBJ databases">
        <title>Pedobacter paludis sp. nov., isolated from wetland soil.</title>
        <authorList>
            <person name="Zhang Y."/>
            <person name="Wang G."/>
        </authorList>
    </citation>
    <scope>NUCLEOTIDE SEQUENCE [LARGE SCALE GENOMIC DNA]</scope>
    <source>
        <strain evidence="7 8">KCTC22721</strain>
    </source>
</reference>
<feature type="transmembrane region" description="Helical" evidence="6">
    <location>
        <begin position="221"/>
        <end position="242"/>
    </location>
</feature>
<gene>
    <name evidence="7" type="ORF">DHW03_11515</name>
</gene>
<comment type="subcellular location">
    <subcellularLocation>
        <location evidence="1">Cell membrane</location>
        <topology evidence="1">Multi-pass membrane protein</topology>
    </subcellularLocation>
</comment>
<dbReference type="InterPro" id="IPR002797">
    <property type="entry name" value="Polysacc_synth"/>
</dbReference>
<keyword evidence="2" id="KW-1003">Cell membrane</keyword>
<feature type="transmembrane region" description="Helical" evidence="6">
    <location>
        <begin position="428"/>
        <end position="447"/>
    </location>
</feature>
<dbReference type="Proteomes" id="UP000245379">
    <property type="component" value="Unassembled WGS sequence"/>
</dbReference>
<feature type="transmembrane region" description="Helical" evidence="6">
    <location>
        <begin position="54"/>
        <end position="80"/>
    </location>
</feature>
<keyword evidence="5 6" id="KW-0472">Membrane</keyword>
<evidence type="ECO:0000256" key="5">
    <source>
        <dbReference type="ARBA" id="ARBA00023136"/>
    </source>
</evidence>
<keyword evidence="3 6" id="KW-0812">Transmembrane</keyword>
<sequence>MSGISGAANLLQKIKEVFKHSIIYGLTSSLQSVLGFILLPILTTYYTTATFGAYSLLLLMSALASAIFYFGASSALARFYYDEDSLLYRKKIITTALLVTFGGAILLLFLALIFARYISLSLFQTDQYALAIILTLAGTAAVFLVNLMTLILRYEKKSFMFFLVTILSVLLNFGITYLLLTRFKSGIYAPLIGLLVSSTLAFLVLLFNQFKFITFTLEKKYFTSILSFGIQASVAGLFFYILEWVDRVIIKDLLDLSQVGVYSLGYRLGAILNILVIMPFSLIWAPTRMQYANNPDAETFTTKIISYYTIVGVGVVMISMLFGMELMGIFFKNKDYSDAAKVFPIIMYSLLFYGYQGILDFGIYFYKKIYYYIIISVFAIVFNVALNYWLIPHFGYMGAAFVTLLTYMFTSSSIYIISNKLFYMRVEWARVISPLIFLPLIYLVIHFVGLDTIVYKILLLCLSLILFFVFWLNGSERLYLNKIFKFMNRKNID</sequence>
<feature type="transmembrane region" description="Helical" evidence="6">
    <location>
        <begin position="342"/>
        <end position="362"/>
    </location>
</feature>
<evidence type="ECO:0000313" key="7">
    <source>
        <dbReference type="EMBL" id="PWS28170.1"/>
    </source>
</evidence>
<dbReference type="AlphaFoldDB" id="A0A317EMS6"/>
<evidence type="ECO:0000256" key="2">
    <source>
        <dbReference type="ARBA" id="ARBA00022475"/>
    </source>
</evidence>
<evidence type="ECO:0000256" key="6">
    <source>
        <dbReference type="SAM" id="Phobius"/>
    </source>
</evidence>
<dbReference type="InterPro" id="IPR050833">
    <property type="entry name" value="Poly_Biosynth_Transport"/>
</dbReference>
<feature type="transmembrane region" description="Helical" evidence="6">
    <location>
        <begin position="159"/>
        <end position="180"/>
    </location>
</feature>
<proteinExistence type="predicted"/>
<comment type="caution">
    <text evidence="7">The sequence shown here is derived from an EMBL/GenBank/DDBJ whole genome shotgun (WGS) entry which is preliminary data.</text>
</comment>
<feature type="transmembrane region" description="Helical" evidence="6">
    <location>
        <begin position="127"/>
        <end position="152"/>
    </location>
</feature>